<keyword evidence="2" id="KW-1185">Reference proteome</keyword>
<evidence type="ECO:0000313" key="2">
    <source>
        <dbReference type="Proteomes" id="UP001443914"/>
    </source>
</evidence>
<proteinExistence type="predicted"/>
<organism evidence="1 2">
    <name type="scientific">Saponaria officinalis</name>
    <name type="common">Common soapwort</name>
    <name type="synonym">Lychnis saponaria</name>
    <dbReference type="NCBI Taxonomy" id="3572"/>
    <lineage>
        <taxon>Eukaryota</taxon>
        <taxon>Viridiplantae</taxon>
        <taxon>Streptophyta</taxon>
        <taxon>Embryophyta</taxon>
        <taxon>Tracheophyta</taxon>
        <taxon>Spermatophyta</taxon>
        <taxon>Magnoliopsida</taxon>
        <taxon>eudicotyledons</taxon>
        <taxon>Gunneridae</taxon>
        <taxon>Pentapetalae</taxon>
        <taxon>Caryophyllales</taxon>
        <taxon>Caryophyllaceae</taxon>
        <taxon>Caryophylleae</taxon>
        <taxon>Saponaria</taxon>
    </lineage>
</organism>
<reference evidence="1" key="1">
    <citation type="submission" date="2024-03" db="EMBL/GenBank/DDBJ databases">
        <title>WGS assembly of Saponaria officinalis var. Norfolk2.</title>
        <authorList>
            <person name="Jenkins J."/>
            <person name="Shu S."/>
            <person name="Grimwood J."/>
            <person name="Barry K."/>
            <person name="Goodstein D."/>
            <person name="Schmutz J."/>
            <person name="Leebens-Mack J."/>
            <person name="Osbourn A."/>
        </authorList>
    </citation>
    <scope>NUCLEOTIDE SEQUENCE [LARGE SCALE GENOMIC DNA]</scope>
    <source>
        <strain evidence="1">JIC</strain>
    </source>
</reference>
<sequence length="127" mass="13530">NSSSDGVLGPYPSHVLEVCPICCPHSSSASGSIASTPVYSTFGVGDQTSEQLWYPDTAAASHMTPHEGAVLLRESKHDNVYPICLPLCVILALSSLTALMCGIEDSDIVSQVRLIFFGKIRPLLRPS</sequence>
<protein>
    <submittedName>
        <fullName evidence="1">Uncharacterized protein</fullName>
    </submittedName>
</protein>
<comment type="caution">
    <text evidence="1">The sequence shown here is derived from an EMBL/GenBank/DDBJ whole genome shotgun (WGS) entry which is preliminary data.</text>
</comment>
<accession>A0AAW1I1M5</accession>
<dbReference type="Proteomes" id="UP001443914">
    <property type="component" value="Unassembled WGS sequence"/>
</dbReference>
<evidence type="ECO:0000313" key="1">
    <source>
        <dbReference type="EMBL" id="KAK9682512.1"/>
    </source>
</evidence>
<dbReference type="EMBL" id="JBDFQZ010000010">
    <property type="protein sequence ID" value="KAK9682512.1"/>
    <property type="molecule type" value="Genomic_DNA"/>
</dbReference>
<dbReference type="AlphaFoldDB" id="A0AAW1I1M5"/>
<name>A0AAW1I1M5_SAPOF</name>
<feature type="non-terminal residue" evidence="1">
    <location>
        <position position="1"/>
    </location>
</feature>
<gene>
    <name evidence="1" type="ORF">RND81_10G079300</name>
</gene>